<dbReference type="AlphaFoldDB" id="S9WG17"/>
<comment type="caution">
    <text evidence="5">The sequence shown here is derived from an EMBL/GenBank/DDBJ whole genome shotgun (WGS) entry which is preliminary data.</text>
</comment>
<dbReference type="PROSITE" id="PS51181">
    <property type="entry name" value="PPASE_TENSIN"/>
    <property type="match status" value="1"/>
</dbReference>
<sequence>MASKARHLVSQKKLRTVDKSVPNGSVDLDLTEIHPRMVCMGYPASGFESLYRNKYNDVLRYLDYKYGEHYMVYNLCKEKSYQYSQDKFHGRVRVFPFLDHHSAPLQLMIDFVRDAMAYLDEHAENVVVIHCKAGKGRTGVMACCLLMECEPSLGHSPDAVMRRYGQSRTSDGKGLTVPSQRRSVVYYARLVQDYGGVVPTDAPRVTMREIILDDIVSRIGLKAIRISINAAEDGTVEIRMRDLERADSPIQCVTTYRLGVNKDDVEVVTLKCEGEPRLRNLCGDLRVELYDNNGLSGILSINTLFMERRYPCSEFDKLNRLEDDTVGVEFVF</sequence>
<dbReference type="Proteomes" id="UP000015354">
    <property type="component" value="Unassembled WGS sequence"/>
</dbReference>
<reference evidence="5 6" key="1">
    <citation type="journal article" date="2013" name="PLoS ONE">
        <title>Predicting the Proteins of Angomonas deanei, Strigomonas culicis and Their Respective Endosymbionts Reveals New Aspects of the Trypanosomatidae Family.</title>
        <authorList>
            <person name="Motta M.C."/>
            <person name="Martins A.C."/>
            <person name="de Souza S.S."/>
            <person name="Catta-Preta C.M."/>
            <person name="Silva R."/>
            <person name="Klein C.C."/>
            <person name="de Almeida L.G."/>
            <person name="de Lima Cunha O."/>
            <person name="Ciapina L.P."/>
            <person name="Brocchi M."/>
            <person name="Colabardini A.C."/>
            <person name="de Araujo Lima B."/>
            <person name="Machado C.R."/>
            <person name="de Almeida Soares C.M."/>
            <person name="Probst C.M."/>
            <person name="de Menezes C.B."/>
            <person name="Thompson C.E."/>
            <person name="Bartholomeu D.C."/>
            <person name="Gradia D.F."/>
            <person name="Pavoni D.P."/>
            <person name="Grisard E.C."/>
            <person name="Fantinatti-Garboggini F."/>
            <person name="Marchini F.K."/>
            <person name="Rodrigues-Luiz G.F."/>
            <person name="Wagner G."/>
            <person name="Goldman G.H."/>
            <person name="Fietto J.L."/>
            <person name="Elias M.C."/>
            <person name="Goldman M.H."/>
            <person name="Sagot M.F."/>
            <person name="Pereira M."/>
            <person name="Stoco P.H."/>
            <person name="de Mendonca-Neto R.P."/>
            <person name="Teixeira S.M."/>
            <person name="Maciel T.E."/>
            <person name="de Oliveira Mendes T.A."/>
            <person name="Urmenyi T.P."/>
            <person name="de Souza W."/>
            <person name="Schenkman S."/>
            <person name="de Vasconcelos A.T."/>
        </authorList>
    </citation>
    <scope>NUCLEOTIDE SEQUENCE [LARGE SCALE GENOMIC DNA]</scope>
</reference>
<evidence type="ECO:0000313" key="6">
    <source>
        <dbReference type="Proteomes" id="UP000015354"/>
    </source>
</evidence>
<dbReference type="PANTHER" id="PTHR12305:SF81">
    <property type="entry name" value="PHOSPHATIDYLINOSITOL 3,4,5-TRISPHOSPHATE 3-PHOSPHATASE AND DUAL-SPECIFICITY PROTEIN PHOSPHATASE PTEN"/>
    <property type="match status" value="1"/>
</dbReference>
<evidence type="ECO:0000259" key="3">
    <source>
        <dbReference type="PROSITE" id="PS50056"/>
    </source>
</evidence>
<dbReference type="InterPro" id="IPR029021">
    <property type="entry name" value="Prot-tyrosine_phosphatase-like"/>
</dbReference>
<protein>
    <recommendedName>
        <fullName evidence="1">phosphatidylinositol-3,4,5-trisphosphate 3-phosphatase</fullName>
        <ecNumber evidence="1">3.1.3.67</ecNumber>
    </recommendedName>
</protein>
<evidence type="ECO:0000313" key="5">
    <source>
        <dbReference type="EMBL" id="EPY34670.1"/>
    </source>
</evidence>
<dbReference type="InterPro" id="IPR000387">
    <property type="entry name" value="Tyr_Pase_dom"/>
</dbReference>
<dbReference type="SUPFAM" id="SSF52799">
    <property type="entry name" value="(Phosphotyrosine protein) phosphatases II"/>
    <property type="match status" value="1"/>
</dbReference>
<evidence type="ECO:0000256" key="1">
    <source>
        <dbReference type="ARBA" id="ARBA00013015"/>
    </source>
</evidence>
<gene>
    <name evidence="5" type="ORF">STCU_01432</name>
</gene>
<proteinExistence type="predicted"/>
<dbReference type="PANTHER" id="PTHR12305">
    <property type="entry name" value="PHOSPHATASE WITH HOMOLOGY TO TENSIN"/>
    <property type="match status" value="1"/>
</dbReference>
<dbReference type="InterPro" id="IPR029023">
    <property type="entry name" value="Tensin_phosphatase"/>
</dbReference>
<dbReference type="PROSITE" id="PS00383">
    <property type="entry name" value="TYR_PHOSPHATASE_1"/>
    <property type="match status" value="1"/>
</dbReference>
<keyword evidence="6" id="KW-1185">Reference proteome</keyword>
<dbReference type="Pfam" id="PF22784">
    <property type="entry name" value="PTP-SAK"/>
    <property type="match status" value="1"/>
</dbReference>
<dbReference type="InterPro" id="IPR016130">
    <property type="entry name" value="Tyr_Pase_AS"/>
</dbReference>
<feature type="domain" description="Phosphatase tensin-type" evidence="4">
    <location>
        <begin position="19"/>
        <end position="194"/>
    </location>
</feature>
<evidence type="ECO:0000259" key="4">
    <source>
        <dbReference type="PROSITE" id="PS51181"/>
    </source>
</evidence>
<dbReference type="OrthoDB" id="16692at2759"/>
<dbReference type="Gene3D" id="3.90.190.10">
    <property type="entry name" value="Protein tyrosine phosphatase superfamily"/>
    <property type="match status" value="1"/>
</dbReference>
<name>S9WG17_9TRYP</name>
<organism evidence="5 6">
    <name type="scientific">Strigomonas culicis</name>
    <dbReference type="NCBI Taxonomy" id="28005"/>
    <lineage>
        <taxon>Eukaryota</taxon>
        <taxon>Discoba</taxon>
        <taxon>Euglenozoa</taxon>
        <taxon>Kinetoplastea</taxon>
        <taxon>Metakinetoplastina</taxon>
        <taxon>Trypanosomatida</taxon>
        <taxon>Trypanosomatidae</taxon>
        <taxon>Strigomonadinae</taxon>
        <taxon>Strigomonas</taxon>
    </lineage>
</organism>
<dbReference type="EC" id="3.1.3.67" evidence="1"/>
<keyword evidence="2" id="KW-0378">Hydrolase</keyword>
<dbReference type="PROSITE" id="PS50056">
    <property type="entry name" value="TYR_PHOSPHATASE_2"/>
    <property type="match status" value="1"/>
</dbReference>
<dbReference type="EMBL" id="ATMH01001432">
    <property type="protein sequence ID" value="EPY34670.1"/>
    <property type="molecule type" value="Genomic_DNA"/>
</dbReference>
<dbReference type="GO" id="GO:0016314">
    <property type="term" value="F:phosphatidylinositol-3,4,5-trisphosphate 3-phosphatase activity"/>
    <property type="evidence" value="ECO:0007669"/>
    <property type="project" value="UniProtKB-EC"/>
</dbReference>
<accession>S9WG17</accession>
<evidence type="ECO:0000256" key="2">
    <source>
        <dbReference type="ARBA" id="ARBA00022801"/>
    </source>
</evidence>
<dbReference type="InterPro" id="IPR051281">
    <property type="entry name" value="Dual-spec_lipid-protein_phosph"/>
</dbReference>
<dbReference type="GO" id="GO:0005829">
    <property type="term" value="C:cytosol"/>
    <property type="evidence" value="ECO:0007669"/>
    <property type="project" value="TreeGrafter"/>
</dbReference>
<dbReference type="InterPro" id="IPR057023">
    <property type="entry name" value="PTP-SAK"/>
</dbReference>
<feature type="domain" description="Tyrosine specific protein phosphatases" evidence="3">
    <location>
        <begin position="106"/>
        <end position="168"/>
    </location>
</feature>